<gene>
    <name evidence="2" type="ORF">C498_01980</name>
</gene>
<evidence type="ECO:0000313" key="3">
    <source>
        <dbReference type="Proteomes" id="UP000011532"/>
    </source>
</evidence>
<feature type="region of interest" description="Disordered" evidence="1">
    <location>
        <begin position="1"/>
        <end position="26"/>
    </location>
</feature>
<evidence type="ECO:0000256" key="1">
    <source>
        <dbReference type="SAM" id="MobiDB-lite"/>
    </source>
</evidence>
<organism evidence="2 3">
    <name type="scientific">Haloferax volcanii (strain ATCC 29605 / DSM 3757 / JCM 8879 / NBRC 14742 / NCIMB 2012 / VKM B-1768 / DS2)</name>
    <name type="common">Halobacterium volcanii</name>
    <dbReference type="NCBI Taxonomy" id="309800"/>
    <lineage>
        <taxon>Archaea</taxon>
        <taxon>Methanobacteriati</taxon>
        <taxon>Methanobacteriota</taxon>
        <taxon>Stenosarchaea group</taxon>
        <taxon>Halobacteria</taxon>
        <taxon>Halobacteriales</taxon>
        <taxon>Haloferacaceae</taxon>
        <taxon>Haloferax</taxon>
    </lineage>
</organism>
<reference evidence="3" key="1">
    <citation type="submission" date="2012-11" db="EMBL/GenBank/DDBJ databases">
        <authorList>
            <person name="Becker E.A."/>
            <person name="Seitzer P."/>
            <person name="Tritt A."/>
            <person name="Larsen D."/>
            <person name="Yao A."/>
            <person name="Wu D."/>
            <person name="Darling A."/>
            <person name="Eisen J.A."/>
            <person name="Facciotti M.T."/>
        </authorList>
    </citation>
    <scope>NUCLEOTIDE SEQUENCE [LARGE SCALE GENOMIC DNA]</scope>
    <source>
        <strain evidence="3">ATCC 29605 / DSM 3757 / JCM 8879 / NBRC 14742 / NCIMB 2012 / VKM B-1768 / DS2</strain>
    </source>
</reference>
<dbReference type="Proteomes" id="UP000011532">
    <property type="component" value="Unassembled WGS sequence"/>
</dbReference>
<reference evidence="2 3" key="2">
    <citation type="journal article" date="2014" name="PLoS Genet.">
        <title>Phylogenetically driven sequencing of extremely halophilic archaea reveals strategies for static and dynamic osmo-response.</title>
        <authorList>
            <person name="Becker E.A."/>
            <person name="Seitzer P.M."/>
            <person name="Tritt A."/>
            <person name="Larsen D."/>
            <person name="Krusor M."/>
            <person name="Yao A.I."/>
            <person name="Wu D."/>
            <person name="Madern D."/>
            <person name="Eisen J.A."/>
            <person name="Darling A.E."/>
            <person name="Facciotti M.T."/>
        </authorList>
    </citation>
    <scope>NUCLEOTIDE SEQUENCE [LARGE SCALE GENOMIC DNA]</scope>
    <source>
        <strain evidence="3">ATCC 29605 / DSM 3757 / JCM 8879 / NBRC 14742 / NCIMB 2012 / VKM B-1768 / DS2</strain>
    </source>
</reference>
<accession>L9VIH8</accession>
<feature type="compositionally biased region" description="Basic and acidic residues" evidence="1">
    <location>
        <begin position="1"/>
        <end position="23"/>
    </location>
</feature>
<dbReference type="AlphaFoldDB" id="L9VIH8"/>
<name>L9VIH8_HALVD</name>
<feature type="region of interest" description="Disordered" evidence="1">
    <location>
        <begin position="43"/>
        <end position="88"/>
    </location>
</feature>
<feature type="compositionally biased region" description="Basic and acidic residues" evidence="1">
    <location>
        <begin position="159"/>
        <end position="192"/>
    </location>
</feature>
<feature type="compositionally biased region" description="Basic and acidic residues" evidence="1">
    <location>
        <begin position="43"/>
        <end position="70"/>
    </location>
</feature>
<sequence length="204" mass="22329">MRARGGEAGRGLLDPRGRVEQRHRAGGGIGSVRFIDSLAVRRDSRDRRVAEESRRRVESTGRRLRSDARRPRGAARRVEQSVGVPSGRVREVVDDDADREVTEGRRLFVGCRGRPVRPLSGGRLPEVGDGGRAAVDASVGPPGVLYREFADWKPAFFDRRGDDVAPDRLAAEADDDRTRDVRVPGEADERPFGRVGGGPRTSLG</sequence>
<proteinExistence type="predicted"/>
<feature type="region of interest" description="Disordered" evidence="1">
    <location>
        <begin position="120"/>
        <end position="139"/>
    </location>
</feature>
<dbReference type="EMBL" id="AOHU01000021">
    <property type="protein sequence ID" value="ELY36876.1"/>
    <property type="molecule type" value="Genomic_DNA"/>
</dbReference>
<protein>
    <submittedName>
        <fullName evidence="2">Uncharacterized protein</fullName>
    </submittedName>
</protein>
<comment type="caution">
    <text evidence="2">The sequence shown here is derived from an EMBL/GenBank/DDBJ whole genome shotgun (WGS) entry which is preliminary data.</text>
</comment>
<feature type="compositionally biased region" description="Gly residues" evidence="1">
    <location>
        <begin position="194"/>
        <end position="204"/>
    </location>
</feature>
<feature type="region of interest" description="Disordered" evidence="1">
    <location>
        <begin position="159"/>
        <end position="204"/>
    </location>
</feature>
<evidence type="ECO:0000313" key="2">
    <source>
        <dbReference type="EMBL" id="ELY36876.1"/>
    </source>
</evidence>